<dbReference type="InterPro" id="IPR045279">
    <property type="entry name" value="ARR-like"/>
</dbReference>
<dbReference type="PANTHER" id="PTHR43874">
    <property type="entry name" value="TWO-COMPONENT RESPONSE REGULATOR"/>
    <property type="match status" value="1"/>
</dbReference>
<keyword evidence="6" id="KW-1185">Reference proteome</keyword>
<keyword evidence="1" id="KW-0902">Two-component regulatory system</keyword>
<dbReference type="PROSITE" id="PS50110">
    <property type="entry name" value="RESPONSE_REGULATORY"/>
    <property type="match status" value="1"/>
</dbReference>
<dbReference type="InterPro" id="IPR011006">
    <property type="entry name" value="CheY-like_superfamily"/>
</dbReference>
<evidence type="ECO:0000259" key="4">
    <source>
        <dbReference type="PROSITE" id="PS50110"/>
    </source>
</evidence>
<feature type="compositionally biased region" description="Acidic residues" evidence="3">
    <location>
        <begin position="164"/>
        <end position="173"/>
    </location>
</feature>
<evidence type="ECO:0000256" key="3">
    <source>
        <dbReference type="SAM" id="MobiDB-lite"/>
    </source>
</evidence>
<comment type="caution">
    <text evidence="2">Lacks conserved residue(s) required for the propagation of feature annotation.</text>
</comment>
<evidence type="ECO:0000313" key="5">
    <source>
        <dbReference type="EMBL" id="KAG2579215.1"/>
    </source>
</evidence>
<evidence type="ECO:0000313" key="6">
    <source>
        <dbReference type="Proteomes" id="UP000823388"/>
    </source>
</evidence>
<name>A0A8T0R1Y8_PANVG</name>
<feature type="compositionally biased region" description="Polar residues" evidence="3">
    <location>
        <begin position="208"/>
        <end position="218"/>
    </location>
</feature>
<dbReference type="GO" id="GO:0000160">
    <property type="term" value="P:phosphorelay signal transduction system"/>
    <property type="evidence" value="ECO:0007669"/>
    <property type="project" value="UniProtKB-KW"/>
</dbReference>
<feature type="region of interest" description="Disordered" evidence="3">
    <location>
        <begin position="164"/>
        <end position="270"/>
    </location>
</feature>
<evidence type="ECO:0000256" key="1">
    <source>
        <dbReference type="ARBA" id="ARBA00023012"/>
    </source>
</evidence>
<sequence length="758" mass="79223">MNSTFFRNRIRVLVVDDDAKFLKSSSIVLSVLNCKVTTCGSPTSALQVLTKSKLDAVLTNVFSAVAYGFDFRAIVESNLGIPVLYLLPLPREATGEEADQLLRKLPPATYLIRESPYENDMRLLRGVIAWRKCCLDEAKLKQAARNRIPTAIFVDGLTAGSTIDEEREDEEEERVQKKARGAGRGRKRKTSSNPGGSSGASLAGNHPGQRQKQMNVTEGQERDNMASNQQQLAPPPQERRGTRAKKNKGKASQFQEPQAMDGQQPGQQQQQMSLLLQSLLHSLDVPPYNPSMFADAAGPSNNVAACPGASNAAAPPPALLPPPVYPEPAPAPRPVYSSPVPVPPRPPVNPSPVPAPAPAPAPVPPVYPIPAPALPLALQCLQPPMVQQGLFEPWRYGNGNGSIMLSFQGSPAGDLFTGIGSGGATFGASAAVTPHAGANGNAAGALLQSLNLLGGDDHGELSAMATMYAGSNSPLAPQHVGAAAASDEAAIAALYSNNYCARSLMAPQHIGHGVAAENEEQEDIEALISDSYINYNTASFVAPQQIVDHGVAPGKAAGMEEALNSITISFSSGSSLVADQILGMASNVNEQTVEGGAFSDNAASFVEPQDDLVVAAPNGNNQLAPGALDDDLNGDGSLMGSLGLGHGAAADGDAGFAAMFPADQYEENTMFSLEDLLGPKDSPMYEAGQEQDGQPGGAAGDSSAGTGAAGTWMIDGEGGKGTWDIEAAGSSDILDDFLLDDDLWDNYRTPIDVNNGRK</sequence>
<dbReference type="Gene3D" id="3.40.50.2300">
    <property type="match status" value="1"/>
</dbReference>
<feature type="region of interest" description="Disordered" evidence="3">
    <location>
        <begin position="678"/>
        <end position="721"/>
    </location>
</feature>
<comment type="caution">
    <text evidence="5">The sequence shown here is derived from an EMBL/GenBank/DDBJ whole genome shotgun (WGS) entry which is preliminary data.</text>
</comment>
<dbReference type="PANTHER" id="PTHR43874:SF123">
    <property type="entry name" value="TWO-COMPONENT RESPONSE REGULATOR ARR14"/>
    <property type="match status" value="1"/>
</dbReference>
<accession>A0A8T0R1Y8</accession>
<dbReference type="GO" id="GO:0009736">
    <property type="term" value="P:cytokinin-activated signaling pathway"/>
    <property type="evidence" value="ECO:0007669"/>
    <property type="project" value="InterPro"/>
</dbReference>
<dbReference type="SUPFAM" id="SSF52172">
    <property type="entry name" value="CheY-like"/>
    <property type="match status" value="1"/>
</dbReference>
<reference evidence="5" key="1">
    <citation type="submission" date="2020-05" db="EMBL/GenBank/DDBJ databases">
        <title>WGS assembly of Panicum virgatum.</title>
        <authorList>
            <person name="Lovell J.T."/>
            <person name="Jenkins J."/>
            <person name="Shu S."/>
            <person name="Juenger T.E."/>
            <person name="Schmutz J."/>
        </authorList>
    </citation>
    <scope>NUCLEOTIDE SEQUENCE</scope>
    <source>
        <strain evidence="5">AP13</strain>
    </source>
</reference>
<gene>
    <name evidence="5" type="ORF">PVAP13_6NG245000</name>
</gene>
<organism evidence="5 6">
    <name type="scientific">Panicum virgatum</name>
    <name type="common">Blackwell switchgrass</name>
    <dbReference type="NCBI Taxonomy" id="38727"/>
    <lineage>
        <taxon>Eukaryota</taxon>
        <taxon>Viridiplantae</taxon>
        <taxon>Streptophyta</taxon>
        <taxon>Embryophyta</taxon>
        <taxon>Tracheophyta</taxon>
        <taxon>Spermatophyta</taxon>
        <taxon>Magnoliopsida</taxon>
        <taxon>Liliopsida</taxon>
        <taxon>Poales</taxon>
        <taxon>Poaceae</taxon>
        <taxon>PACMAD clade</taxon>
        <taxon>Panicoideae</taxon>
        <taxon>Panicodae</taxon>
        <taxon>Paniceae</taxon>
        <taxon>Panicinae</taxon>
        <taxon>Panicum</taxon>
        <taxon>Panicum sect. Hiantes</taxon>
    </lineage>
</organism>
<evidence type="ECO:0000256" key="2">
    <source>
        <dbReference type="PROSITE-ProRule" id="PRU00169"/>
    </source>
</evidence>
<dbReference type="CDD" id="cd00156">
    <property type="entry name" value="REC"/>
    <property type="match status" value="1"/>
</dbReference>
<dbReference type="AlphaFoldDB" id="A0A8T0R1Y8"/>
<dbReference type="Proteomes" id="UP000823388">
    <property type="component" value="Chromosome 6N"/>
</dbReference>
<dbReference type="InterPro" id="IPR001789">
    <property type="entry name" value="Sig_transdc_resp-reg_receiver"/>
</dbReference>
<proteinExistence type="predicted"/>
<feature type="compositionally biased region" description="Low complexity" evidence="3">
    <location>
        <begin position="700"/>
        <end position="711"/>
    </location>
</feature>
<dbReference type="EMBL" id="CM029048">
    <property type="protein sequence ID" value="KAG2579215.1"/>
    <property type="molecule type" value="Genomic_DNA"/>
</dbReference>
<protein>
    <recommendedName>
        <fullName evidence="4">Response regulatory domain-containing protein</fullName>
    </recommendedName>
</protein>
<feature type="compositionally biased region" description="Basic residues" evidence="3">
    <location>
        <begin position="177"/>
        <end position="190"/>
    </location>
</feature>
<feature type="domain" description="Response regulatory" evidence="4">
    <location>
        <begin position="11"/>
        <end position="128"/>
    </location>
</feature>